<evidence type="ECO:0000313" key="1">
    <source>
        <dbReference type="EMBL" id="CZQ90271.1"/>
    </source>
</evidence>
<dbReference type="SUPFAM" id="SSF142906">
    <property type="entry name" value="YjbR-like"/>
    <property type="match status" value="1"/>
</dbReference>
<dbReference type="InterPro" id="IPR038056">
    <property type="entry name" value="YjbR-like_sf"/>
</dbReference>
<dbReference type="Pfam" id="PF04237">
    <property type="entry name" value="YjbR"/>
    <property type="match status" value="1"/>
</dbReference>
<dbReference type="InterPro" id="IPR007351">
    <property type="entry name" value="YjbR"/>
</dbReference>
<dbReference type="Proteomes" id="UP000242754">
    <property type="component" value="Unassembled WGS sequence"/>
</dbReference>
<dbReference type="Gene3D" id="3.90.1150.30">
    <property type="match status" value="1"/>
</dbReference>
<dbReference type="EMBL" id="FJNE01000003">
    <property type="protein sequence ID" value="CZQ90271.1"/>
    <property type="molecule type" value="Genomic_DNA"/>
</dbReference>
<organism evidence="1 2">
    <name type="scientific">Trichococcus palustris</name>
    <dbReference type="NCBI Taxonomy" id="140314"/>
    <lineage>
        <taxon>Bacteria</taxon>
        <taxon>Bacillati</taxon>
        <taxon>Bacillota</taxon>
        <taxon>Bacilli</taxon>
        <taxon>Lactobacillales</taxon>
        <taxon>Carnobacteriaceae</taxon>
        <taxon>Trichococcus</taxon>
    </lineage>
</organism>
<dbReference type="PANTHER" id="PTHR35145:SF1">
    <property type="entry name" value="CYTOPLASMIC PROTEIN"/>
    <property type="match status" value="1"/>
</dbReference>
<reference evidence="1 2" key="1">
    <citation type="submission" date="2016-02" db="EMBL/GenBank/DDBJ databases">
        <authorList>
            <person name="Wen L."/>
            <person name="He K."/>
            <person name="Yang H."/>
        </authorList>
    </citation>
    <scope>NUCLEOTIDE SEQUENCE [LARGE SCALE GENOMIC DNA]</scope>
    <source>
        <strain evidence="1">Trichococcus palustris</strain>
    </source>
</reference>
<dbReference type="AlphaFoldDB" id="A0A143YJM9"/>
<evidence type="ECO:0000313" key="2">
    <source>
        <dbReference type="Proteomes" id="UP000242754"/>
    </source>
</evidence>
<protein>
    <submittedName>
        <fullName evidence="1">Uncharacterized protein yjbr</fullName>
    </submittedName>
</protein>
<keyword evidence="2" id="KW-1185">Reference proteome</keyword>
<dbReference type="STRING" id="140314.SAMN04488076_11281"/>
<dbReference type="PANTHER" id="PTHR35145">
    <property type="entry name" value="CYTOPLASMIC PROTEIN-RELATED"/>
    <property type="match status" value="1"/>
</dbReference>
<accession>A0A143YJM9</accession>
<gene>
    <name evidence="1" type="ORF">Tpal_1238</name>
</gene>
<sequence>MEKVNNYALRRRMIALCLEHPHVIEDYPFGDSNWAVMRHEDNRKSFAFIYEHQGELWLNLKNTPERNDFLRESMPEIIPAYHMNKTHWITLRMTSESLYPVAEKLIAESFQLTKPKPKRRAKNQPLL</sequence>
<name>A0A143YJM9_9LACT</name>
<proteinExistence type="predicted"/>
<dbReference type="RefSeq" id="WP_177194466.1">
    <property type="nucleotide sequence ID" value="NZ_FJNE01000003.1"/>
</dbReference>
<dbReference type="InterPro" id="IPR058532">
    <property type="entry name" value="YjbR/MT2646/Rv2570-like"/>
</dbReference>